<feature type="site" description="Lowers pKa of active site Tyr" evidence="3">
    <location>
        <position position="79"/>
    </location>
</feature>
<evidence type="ECO:0000259" key="4">
    <source>
        <dbReference type="Pfam" id="PF00248"/>
    </source>
</evidence>
<dbReference type="InterPro" id="IPR023210">
    <property type="entry name" value="NADP_OxRdtase_dom"/>
</dbReference>
<name>M4ZXK6_9BRAD</name>
<dbReference type="InterPro" id="IPR020471">
    <property type="entry name" value="AKR"/>
</dbReference>
<dbReference type="PATRIC" id="fig|1245469.3.peg.5260"/>
<dbReference type="HOGENOM" id="CLU_023205_2_3_5"/>
<evidence type="ECO:0000313" key="6">
    <source>
        <dbReference type="Proteomes" id="UP000011841"/>
    </source>
</evidence>
<gene>
    <name evidence="5" type="ORF">S58_51360</name>
</gene>
<evidence type="ECO:0000256" key="1">
    <source>
        <dbReference type="PIRSR" id="PIRSR000097-1"/>
    </source>
</evidence>
<evidence type="ECO:0000256" key="3">
    <source>
        <dbReference type="PIRSR" id="PIRSR000097-3"/>
    </source>
</evidence>
<reference evidence="5 6" key="1">
    <citation type="journal article" date="2013" name="Appl. Environ. Microbiol.">
        <title>Genome analysis suggests that the soil oligotrophic bacterium Agromonas oligotrophica (Bradyrhizobium oligotrophicum) is a nitrogen-fixing symbiont of Aeschynomene indica.</title>
        <authorList>
            <person name="Okubo T."/>
            <person name="Fukushima S."/>
            <person name="Itakura M."/>
            <person name="Oshima K."/>
            <person name="Longtonglang A."/>
            <person name="Teaumroong N."/>
            <person name="Mitsui H."/>
            <person name="Hattori M."/>
            <person name="Hattori R."/>
            <person name="Hattori T."/>
            <person name="Minamisawa K."/>
        </authorList>
    </citation>
    <scope>NUCLEOTIDE SEQUENCE [LARGE SCALE GENOMIC DNA]</scope>
    <source>
        <strain evidence="5 6">S58</strain>
    </source>
</reference>
<dbReference type="Gene3D" id="3.20.20.100">
    <property type="entry name" value="NADP-dependent oxidoreductase domain"/>
    <property type="match status" value="1"/>
</dbReference>
<organism evidence="5 6">
    <name type="scientific">Bradyrhizobium oligotrophicum S58</name>
    <dbReference type="NCBI Taxonomy" id="1245469"/>
    <lineage>
        <taxon>Bacteria</taxon>
        <taxon>Pseudomonadati</taxon>
        <taxon>Pseudomonadota</taxon>
        <taxon>Alphaproteobacteria</taxon>
        <taxon>Hyphomicrobiales</taxon>
        <taxon>Nitrobacteraceae</taxon>
        <taxon>Bradyrhizobium</taxon>
    </lineage>
</organism>
<dbReference type="Pfam" id="PF00248">
    <property type="entry name" value="Aldo_ket_red"/>
    <property type="match status" value="1"/>
</dbReference>
<dbReference type="GO" id="GO:0016491">
    <property type="term" value="F:oxidoreductase activity"/>
    <property type="evidence" value="ECO:0007669"/>
    <property type="project" value="InterPro"/>
</dbReference>
<sequence>MLARMKHKTFGTGGAGVSVIGQGTWYLDHADRSRAIATLRRGLDLGMSHIDTAEMYGDAELVIAEAIAGRRDEVFLVSKVLPSNASRKGTITACERSLKRLKTDRLDCYLLHWPGSHPLEETVAAFEELKAAGKIASWGVSNFDVDDLEELLDVAGEGKIACNQVLYHLQERAIEHAVIPWCGQHGVAVVAYSPFGHDDFPERRSTGGEVLQGIAEQHGATPRQVALAFLTRASSLLAIPKASRPEHAEQNAAAGDIDLTAAEIAAIDRAFPRGPKPRGLPML</sequence>
<feature type="domain" description="NADP-dependent oxidoreductase" evidence="4">
    <location>
        <begin position="20"/>
        <end position="269"/>
    </location>
</feature>
<keyword evidence="6" id="KW-1185">Reference proteome</keyword>
<dbReference type="PIRSF" id="PIRSF000097">
    <property type="entry name" value="AKR"/>
    <property type="match status" value="1"/>
</dbReference>
<dbReference type="SUPFAM" id="SSF51430">
    <property type="entry name" value="NAD(P)-linked oxidoreductase"/>
    <property type="match status" value="1"/>
</dbReference>
<dbReference type="EMBL" id="AP012603">
    <property type="protein sequence ID" value="BAM91115.1"/>
    <property type="molecule type" value="Genomic_DNA"/>
</dbReference>
<dbReference type="CDD" id="cd19138">
    <property type="entry name" value="AKR_YeaE"/>
    <property type="match status" value="1"/>
</dbReference>
<proteinExistence type="predicted"/>
<dbReference type="STRING" id="1245469.S58_51360"/>
<dbReference type="InterPro" id="IPR036812">
    <property type="entry name" value="NAD(P)_OxRdtase_dom_sf"/>
</dbReference>
<dbReference type="Proteomes" id="UP000011841">
    <property type="component" value="Chromosome"/>
</dbReference>
<dbReference type="PANTHER" id="PTHR43638">
    <property type="entry name" value="OXIDOREDUCTASE, ALDO/KETO REDUCTASE FAMILY PROTEIN"/>
    <property type="match status" value="1"/>
</dbReference>
<dbReference type="AlphaFoldDB" id="M4ZXK6"/>
<dbReference type="eggNOG" id="COG0656">
    <property type="taxonomic scope" value="Bacteria"/>
</dbReference>
<accession>M4ZXK6</accession>
<feature type="active site" description="Proton donor" evidence="1">
    <location>
        <position position="56"/>
    </location>
</feature>
<dbReference type="PRINTS" id="PR00069">
    <property type="entry name" value="ALDKETRDTASE"/>
</dbReference>
<protein>
    <submittedName>
        <fullName evidence="5">Aldo/keto reductase</fullName>
    </submittedName>
</protein>
<evidence type="ECO:0000313" key="5">
    <source>
        <dbReference type="EMBL" id="BAM91115.1"/>
    </source>
</evidence>
<dbReference type="PANTHER" id="PTHR43638:SF3">
    <property type="entry name" value="ALDEHYDE REDUCTASE"/>
    <property type="match status" value="1"/>
</dbReference>
<evidence type="ECO:0000256" key="2">
    <source>
        <dbReference type="PIRSR" id="PIRSR000097-2"/>
    </source>
</evidence>
<dbReference type="KEGG" id="aol:S58_51360"/>
<feature type="binding site" evidence="2">
    <location>
        <position position="112"/>
    </location>
    <ligand>
        <name>substrate</name>
    </ligand>
</feature>